<accession>A0ABX9KIN1</accession>
<evidence type="ECO:0000259" key="2">
    <source>
        <dbReference type="Pfam" id="PF11760"/>
    </source>
</evidence>
<keyword evidence="3" id="KW-0378">Hydrolase</keyword>
<dbReference type="Pfam" id="PF01890">
    <property type="entry name" value="CbiG_C"/>
    <property type="match status" value="1"/>
</dbReference>
<dbReference type="InterPro" id="IPR021744">
    <property type="entry name" value="CbiG_N"/>
</dbReference>
<dbReference type="EMBL" id="QUAJ01000007">
    <property type="protein sequence ID" value="REI41826.1"/>
    <property type="molecule type" value="Genomic_DNA"/>
</dbReference>
<evidence type="ECO:0000313" key="4">
    <source>
        <dbReference type="Proteomes" id="UP000263486"/>
    </source>
</evidence>
<dbReference type="PANTHER" id="PTHR37477:SF1">
    <property type="entry name" value="COBALT-PRECORRIN-5A HYDROLASE"/>
    <property type="match status" value="1"/>
</dbReference>
<dbReference type="Proteomes" id="UP000263486">
    <property type="component" value="Unassembled WGS sequence"/>
</dbReference>
<dbReference type="InterPro" id="IPR036518">
    <property type="entry name" value="CobE/GbiG_C_sf"/>
</dbReference>
<dbReference type="InterPro" id="IPR052553">
    <property type="entry name" value="CbiG_hydrolase"/>
</dbReference>
<protein>
    <submittedName>
        <fullName evidence="3">Cobalt-precorrin 5A hydrolase</fullName>
        <ecNumber evidence="3">3.7.1.12</ecNumber>
    </submittedName>
</protein>
<sequence length="344" mass="37713">MRLAVITLTKKAMKKGVEIKELLTPTDRFKTIDVFALSKYSDDKTIPMDKGFKDTVSRIFDCYDSLYFIMASGIVVRTIAPLLKSKDVDPAVITSDEDGNFVVSLLSGHLGGANELASLIAENIGGLPVISTASDVSGSIAVDTIAMKLKAHLRNLESAKDLTALIVNGERVELRLPKNMVVSLDSFYPGDQEKNIKKDIAGIVAVSNRLDLKITQIIPRNIILGIGCRRGTPAETISKGIELTMKEFNLHMDSIKHLATVDVKADETGLLEVCEKLGKELIVIDREQIKPVQDNYEGSDFVEKTIGVRCVSAPAAYLSSNKNGKFITEKKIYKGMTVSIYEEE</sequence>
<feature type="domain" description="Cobalamin synthesis G N-terminal" evidence="2">
    <location>
        <begin position="55"/>
        <end position="135"/>
    </location>
</feature>
<name>A0ABX9KIN1_9FUSO</name>
<dbReference type="RefSeq" id="WP_114641823.1">
    <property type="nucleotide sequence ID" value="NZ_JAACIO010000006.1"/>
</dbReference>
<dbReference type="GO" id="GO:0043779">
    <property type="term" value="F:cobalt-precorrin-5A acetaldehyde-lyase activity"/>
    <property type="evidence" value="ECO:0007669"/>
    <property type="project" value="UniProtKB-EC"/>
</dbReference>
<dbReference type="Gene3D" id="3.40.50.11220">
    <property type="match status" value="1"/>
</dbReference>
<dbReference type="SUPFAM" id="SSF159664">
    <property type="entry name" value="CobE/GbiG C-terminal domain-like"/>
    <property type="match status" value="1"/>
</dbReference>
<organism evidence="3 4">
    <name type="scientific">Psychrilyobacter piezotolerans</name>
    <dbReference type="NCBI Taxonomy" id="2293438"/>
    <lineage>
        <taxon>Bacteria</taxon>
        <taxon>Fusobacteriati</taxon>
        <taxon>Fusobacteriota</taxon>
        <taxon>Fusobacteriia</taxon>
        <taxon>Fusobacteriales</taxon>
        <taxon>Fusobacteriaceae</taxon>
        <taxon>Psychrilyobacter</taxon>
    </lineage>
</organism>
<dbReference type="EC" id="3.7.1.12" evidence="3"/>
<dbReference type="Gene3D" id="3.30.420.180">
    <property type="entry name" value="CobE/GbiG C-terminal domain"/>
    <property type="match status" value="1"/>
</dbReference>
<evidence type="ECO:0000259" key="1">
    <source>
        <dbReference type="Pfam" id="PF01890"/>
    </source>
</evidence>
<keyword evidence="4" id="KW-1185">Reference proteome</keyword>
<dbReference type="Pfam" id="PF11760">
    <property type="entry name" value="CbiG_N"/>
    <property type="match status" value="1"/>
</dbReference>
<reference evidence="3 4" key="1">
    <citation type="submission" date="2018-08" db="EMBL/GenBank/DDBJ databases">
        <title>Draft genome sequence of Psychrilyobacter sp. strain SD5 isolated from Black Sea water.</title>
        <authorList>
            <person name="Yadav S."/>
            <person name="Villanueva L."/>
            <person name="Damste J.S.S."/>
        </authorList>
    </citation>
    <scope>NUCLEOTIDE SEQUENCE [LARGE SCALE GENOMIC DNA]</scope>
    <source>
        <strain evidence="3 4">SD5</strain>
    </source>
</reference>
<dbReference type="NCBIfam" id="NF004466">
    <property type="entry name" value="PRK05788.1-4"/>
    <property type="match status" value="1"/>
</dbReference>
<feature type="domain" description="CobE/GbiG C-terminal" evidence="1">
    <location>
        <begin position="222"/>
        <end position="340"/>
    </location>
</feature>
<dbReference type="InterPro" id="IPR038029">
    <property type="entry name" value="GbiG_N_sf"/>
</dbReference>
<gene>
    <name evidence="3" type="primary">cbiG</name>
    <name evidence="3" type="ORF">DYH56_05275</name>
</gene>
<dbReference type="InterPro" id="IPR002750">
    <property type="entry name" value="CobE/GbiG_C"/>
</dbReference>
<proteinExistence type="predicted"/>
<dbReference type="SUPFAM" id="SSF159672">
    <property type="entry name" value="CbiG N-terminal domain-like"/>
    <property type="match status" value="1"/>
</dbReference>
<comment type="caution">
    <text evidence="3">The sequence shown here is derived from an EMBL/GenBank/DDBJ whole genome shotgun (WGS) entry which is preliminary data.</text>
</comment>
<evidence type="ECO:0000313" key="3">
    <source>
        <dbReference type="EMBL" id="REI41826.1"/>
    </source>
</evidence>
<dbReference type="PANTHER" id="PTHR37477">
    <property type="entry name" value="COBALT-PRECORRIN-5A HYDROLASE"/>
    <property type="match status" value="1"/>
</dbReference>